<name>A0A9P6LUY2_9FUNG</name>
<feature type="compositionally biased region" description="Gly residues" evidence="1">
    <location>
        <begin position="140"/>
        <end position="156"/>
    </location>
</feature>
<feature type="non-terminal residue" evidence="3">
    <location>
        <position position="162"/>
    </location>
</feature>
<comment type="caution">
    <text evidence="3">The sequence shown here is derived from an EMBL/GenBank/DDBJ whole genome shotgun (WGS) entry which is preliminary data.</text>
</comment>
<dbReference type="EMBL" id="JAAAHW010008442">
    <property type="protein sequence ID" value="KAF9944309.1"/>
    <property type="molecule type" value="Genomic_DNA"/>
</dbReference>
<gene>
    <name evidence="3" type="ORF">BGZ65_012257</name>
</gene>
<evidence type="ECO:0000256" key="1">
    <source>
        <dbReference type="SAM" id="MobiDB-lite"/>
    </source>
</evidence>
<feature type="signal peptide" evidence="2">
    <location>
        <begin position="1"/>
        <end position="24"/>
    </location>
</feature>
<feature type="region of interest" description="Disordered" evidence="1">
    <location>
        <begin position="130"/>
        <end position="162"/>
    </location>
</feature>
<reference evidence="3" key="1">
    <citation type="journal article" date="2020" name="Fungal Divers.">
        <title>Resolving the Mortierellaceae phylogeny through synthesis of multi-gene phylogenetics and phylogenomics.</title>
        <authorList>
            <person name="Vandepol N."/>
            <person name="Liber J."/>
            <person name="Desiro A."/>
            <person name="Na H."/>
            <person name="Kennedy M."/>
            <person name="Barry K."/>
            <person name="Grigoriev I.V."/>
            <person name="Miller A.N."/>
            <person name="O'Donnell K."/>
            <person name="Stajich J.E."/>
            <person name="Bonito G."/>
        </authorList>
    </citation>
    <scope>NUCLEOTIDE SEQUENCE</scope>
    <source>
        <strain evidence="3">MES-2147</strain>
    </source>
</reference>
<accession>A0A9P6LUY2</accession>
<organism evidence="3 4">
    <name type="scientific">Modicella reniformis</name>
    <dbReference type="NCBI Taxonomy" id="1440133"/>
    <lineage>
        <taxon>Eukaryota</taxon>
        <taxon>Fungi</taxon>
        <taxon>Fungi incertae sedis</taxon>
        <taxon>Mucoromycota</taxon>
        <taxon>Mortierellomycotina</taxon>
        <taxon>Mortierellomycetes</taxon>
        <taxon>Mortierellales</taxon>
        <taxon>Mortierellaceae</taxon>
        <taxon>Modicella</taxon>
    </lineage>
</organism>
<protein>
    <submittedName>
        <fullName evidence="3">Uncharacterized protein</fullName>
    </submittedName>
</protein>
<evidence type="ECO:0000313" key="3">
    <source>
        <dbReference type="EMBL" id="KAF9944309.1"/>
    </source>
</evidence>
<evidence type="ECO:0000256" key="2">
    <source>
        <dbReference type="SAM" id="SignalP"/>
    </source>
</evidence>
<dbReference type="Proteomes" id="UP000749646">
    <property type="component" value="Unassembled WGS sequence"/>
</dbReference>
<keyword evidence="2" id="KW-0732">Signal</keyword>
<dbReference type="AlphaFoldDB" id="A0A9P6LUY2"/>
<keyword evidence="4" id="KW-1185">Reference proteome</keyword>
<sequence length="162" mass="16272">MRATVLSTLAILTITTLLSTLATAAPPPGFCGDCQTFANAIAPCGSSFGPTDIEINGTYIPPQAAAKCICSDILQKVLWTCAKCEFLAGFGSKSQPPQAYQTQCMAWGVSIADWRAAYAGTIAVGTTTPMNGANPVNPGGTSGTGSSQTGGSGTSPGEGTVS</sequence>
<feature type="chain" id="PRO_5040136564" evidence="2">
    <location>
        <begin position="25"/>
        <end position="162"/>
    </location>
</feature>
<dbReference type="OrthoDB" id="2439953at2759"/>
<proteinExistence type="predicted"/>
<evidence type="ECO:0000313" key="4">
    <source>
        <dbReference type="Proteomes" id="UP000749646"/>
    </source>
</evidence>